<gene>
    <name evidence="1" type="ORF">Taro_015186</name>
</gene>
<name>A0A843ULN9_COLES</name>
<evidence type="ECO:0000313" key="2">
    <source>
        <dbReference type="Proteomes" id="UP000652761"/>
    </source>
</evidence>
<protein>
    <submittedName>
        <fullName evidence="1">Uncharacterized protein</fullName>
    </submittedName>
</protein>
<dbReference type="InterPro" id="IPR011009">
    <property type="entry name" value="Kinase-like_dom_sf"/>
</dbReference>
<dbReference type="AlphaFoldDB" id="A0A843ULN9"/>
<evidence type="ECO:0000313" key="1">
    <source>
        <dbReference type="EMBL" id="MQL82720.1"/>
    </source>
</evidence>
<dbReference type="GO" id="GO:0016020">
    <property type="term" value="C:membrane"/>
    <property type="evidence" value="ECO:0007669"/>
    <property type="project" value="TreeGrafter"/>
</dbReference>
<sequence length="140" mass="15339">MARLVSAVDSHLSVSTLVSTPGFGVVLLELLTGRRPTDSAEFRDNNNLVGWVRQQYPRRRLADVFDLMLLRDDPSLELELLEHLKVACACLDDRPARCPTMLNVMAMFKEIQTGSTVSSAGVGTPSVDDDTAHYGVMGMS</sequence>
<dbReference type="PANTHER" id="PTHR48055">
    <property type="entry name" value="LEUCINE-RICH REPEAT RECEPTOR PROTEIN KINASE EMS1"/>
    <property type="match status" value="1"/>
</dbReference>
<dbReference type="InterPro" id="IPR051564">
    <property type="entry name" value="LRR_receptor-like_kinase"/>
</dbReference>
<dbReference type="EMBL" id="NMUH01000650">
    <property type="protein sequence ID" value="MQL82720.1"/>
    <property type="molecule type" value="Genomic_DNA"/>
</dbReference>
<dbReference type="Proteomes" id="UP000652761">
    <property type="component" value="Unassembled WGS sequence"/>
</dbReference>
<dbReference type="SUPFAM" id="SSF56112">
    <property type="entry name" value="Protein kinase-like (PK-like)"/>
    <property type="match status" value="1"/>
</dbReference>
<proteinExistence type="predicted"/>
<dbReference type="Gene3D" id="1.10.510.10">
    <property type="entry name" value="Transferase(Phosphotransferase) domain 1"/>
    <property type="match status" value="1"/>
</dbReference>
<accession>A0A843ULN9</accession>
<reference evidence="1" key="1">
    <citation type="submission" date="2017-07" db="EMBL/GenBank/DDBJ databases">
        <title>Taro Niue Genome Assembly and Annotation.</title>
        <authorList>
            <person name="Atibalentja N."/>
            <person name="Keating K."/>
            <person name="Fields C.J."/>
        </authorList>
    </citation>
    <scope>NUCLEOTIDE SEQUENCE</scope>
    <source>
        <strain evidence="1">Niue_2</strain>
        <tissue evidence="1">Leaf</tissue>
    </source>
</reference>
<dbReference type="PANTHER" id="PTHR48055:SF14">
    <property type="entry name" value="NON-SPECIFIC SERINE_THREONINE PROTEIN KINASE"/>
    <property type="match status" value="1"/>
</dbReference>
<comment type="caution">
    <text evidence="1">The sequence shown here is derived from an EMBL/GenBank/DDBJ whole genome shotgun (WGS) entry which is preliminary data.</text>
</comment>
<organism evidence="1 2">
    <name type="scientific">Colocasia esculenta</name>
    <name type="common">Wild taro</name>
    <name type="synonym">Arum esculentum</name>
    <dbReference type="NCBI Taxonomy" id="4460"/>
    <lineage>
        <taxon>Eukaryota</taxon>
        <taxon>Viridiplantae</taxon>
        <taxon>Streptophyta</taxon>
        <taxon>Embryophyta</taxon>
        <taxon>Tracheophyta</taxon>
        <taxon>Spermatophyta</taxon>
        <taxon>Magnoliopsida</taxon>
        <taxon>Liliopsida</taxon>
        <taxon>Araceae</taxon>
        <taxon>Aroideae</taxon>
        <taxon>Colocasieae</taxon>
        <taxon>Colocasia</taxon>
    </lineage>
</organism>
<dbReference type="OrthoDB" id="601368at2759"/>
<keyword evidence="2" id="KW-1185">Reference proteome</keyword>